<feature type="domain" description="F-box" evidence="3">
    <location>
        <begin position="472"/>
        <end position="528"/>
    </location>
</feature>
<feature type="region of interest" description="Disordered" evidence="1">
    <location>
        <begin position="543"/>
        <end position="566"/>
    </location>
</feature>
<proteinExistence type="predicted"/>
<feature type="region of interest" description="Disordered" evidence="1">
    <location>
        <begin position="830"/>
        <end position="858"/>
    </location>
</feature>
<evidence type="ECO:0000259" key="3">
    <source>
        <dbReference type="PROSITE" id="PS50181"/>
    </source>
</evidence>
<dbReference type="CDD" id="cd09917">
    <property type="entry name" value="F-box_SF"/>
    <property type="match status" value="1"/>
</dbReference>
<dbReference type="GO" id="GO:0019005">
    <property type="term" value="C:SCF ubiquitin ligase complex"/>
    <property type="evidence" value="ECO:0007669"/>
    <property type="project" value="TreeGrafter"/>
</dbReference>
<dbReference type="InterPro" id="IPR001611">
    <property type="entry name" value="Leu-rich_rpt"/>
</dbReference>
<evidence type="ECO:0000313" key="4">
    <source>
        <dbReference type="EMBL" id="KAG0253764.1"/>
    </source>
</evidence>
<dbReference type="Pfam" id="PF13516">
    <property type="entry name" value="LRR_6"/>
    <property type="match status" value="1"/>
</dbReference>
<name>A0A9P6PTJ3_9FUNG</name>
<feature type="region of interest" description="Disordered" evidence="1">
    <location>
        <begin position="1347"/>
        <end position="1373"/>
    </location>
</feature>
<sequence>MLSRLSSFHLPRSSLHLLSKQRARTLWTATTDNHADLSTALTNSLKHLPTSTTPSATTKNVALILASRSYDGSQLLKLPSLIPASIRASTTIVAAVVNRVPTETGHGVSAMTWNNAAASSESESESESKSESVSVAPFVLHGSAYKRKRLKEKSVGRWARQKDIEERTLLDTADAWETFKSISISRNQVQLPQAVAGHMEAHLRQQQQQGQQGQQQQSLEQQVLVLSDPEVHQFLDALDDALPQARKAGLVVTSTPFITGEMHSMFYDDQLTLSTKLLPPPLEILSQPMAIARCRGNIILGLDAQDLNPTRALLDHLEGRNLQKTDEFYIATGPVKPDGQEIDMSAKETKLFKITGGDPSKGNMAVDTVHDLQNGQWIQFMTRKRNAATDKLLSPLSPCTLGNTQAVFQVDEIMIEDVLDNAGTKHKTTQGIFGGSSENGIIMGLPDDFTWVPTSPESETNTIAAATKTAAKDVFDILPPEIIDHVLSFMSIPTLFKCSVLSRRWSRRVLPKLWHAPFMIYYVSWMKLLQHLSTCPLPLRERGETADGRCSDDTRPAPQDSSNNHRPTAAITDFSLLLPPLLSPDKSPPLAHRRLSSQFTSSSCWSSTTSYLYRFPTLDRLSTSPPSHQHPRASFSPSHSAHRTASWKTYHHPTGRRRRRRSSYDDAEQQEQMLAAILGGVPRYAHYIRILDFSQLHYIVSDRLLTSLIPHTPFLTELIVEEPKQLSDDSLISIAASSTMLRHHLKRLELHHCRRITDRGLSAIVQHCTQLDTVRLSGGTPVTDRIINMMAHLLAPTLRRVDFSNAALVTSSDPGLMTLAIWCQRDPASTSASQMDDPLSTRSSPTTIPPAISSSSPLLPTMPTAAGLVDCRFSGCQGITDSLIARLANLEVLHVAHCYEVTDQAMMSVAARSPDLVELDITACWAITDRGILAVGRGCPKLRRLILEEPFDVEQVEREGEQEEEEEEEEEEGPRTKTALYISSGYVNFKSFQTTNQFYKLDLSVPWKSTSPAWHRLANGPNGAHIPGAFSQDEKTMVVFQSFAPSVSTSALAWFYSVDQDRWVTDDSIQVPVPDRQGITAITVPASNLVYLPRGYLTDDVQSMGVYDFGRKTLGSIPIEDPSNAFYGRAYHSGVWSQHLQAIVFFGGYGPWGAADNATAFDPAKNTYTTLLTSGPKPTPRADHCAAISDDGKLMVIYGGRPVTGSIYILNLQTMQWKQGRDGEARIYQACALAGSNQLITWGGADGVNTVGMNAATLPARIYNIDTDQWVDNYTPPASYLSANPQNPNPNPNPNPNNNNTNTDNSRDEDDDNKSSNMGLILGVSLGAAALLAAGIIGFFVVRRRRRRADSKGSKAAKASTPGDDGRSQEKDDGATTATLLQPLPVVVPGQQPQEYEQYDVKGDAHLYHHSMQHSMVAGTTPPPTFAPSPITSGYEYGHQQQQQQQQQYLLHQPASMVTTTTATTMAMPATVVNAPHTQPAPAEFFQPVYSVPHSAGYSPLLDAAYSPHSIASSSPSSSTWGGTTTMIGSPAAQQQQQQLAMPPFSQPGSQQAQQVSVVATAGQIFEPSVVGKDPQMMTTATGANGSYPAYAYYDASVRPNNPQAILD</sequence>
<reference evidence="4" key="1">
    <citation type="journal article" date="2020" name="Fungal Divers.">
        <title>Resolving the Mortierellaceae phylogeny through synthesis of multi-gene phylogenetics and phylogenomics.</title>
        <authorList>
            <person name="Vandepol N."/>
            <person name="Liber J."/>
            <person name="Desiro A."/>
            <person name="Na H."/>
            <person name="Kennedy M."/>
            <person name="Barry K."/>
            <person name="Grigoriev I.V."/>
            <person name="Miller A.N."/>
            <person name="O'Donnell K."/>
            <person name="Stajich J.E."/>
            <person name="Bonito G."/>
        </authorList>
    </citation>
    <scope>NUCLEOTIDE SEQUENCE</scope>
    <source>
        <strain evidence="4">BC1065</strain>
    </source>
</reference>
<keyword evidence="2" id="KW-1133">Transmembrane helix</keyword>
<dbReference type="Gene3D" id="1.20.1280.50">
    <property type="match status" value="1"/>
</dbReference>
<protein>
    <recommendedName>
        <fullName evidence="3">F-box domain-containing protein</fullName>
    </recommendedName>
</protein>
<evidence type="ECO:0000256" key="2">
    <source>
        <dbReference type="SAM" id="Phobius"/>
    </source>
</evidence>
<keyword evidence="5" id="KW-1185">Reference proteome</keyword>
<dbReference type="SUPFAM" id="SSF52047">
    <property type="entry name" value="RNI-like"/>
    <property type="match status" value="1"/>
</dbReference>
<organism evidence="4 5">
    <name type="scientific">Actinomortierella ambigua</name>
    <dbReference type="NCBI Taxonomy" id="1343610"/>
    <lineage>
        <taxon>Eukaryota</taxon>
        <taxon>Fungi</taxon>
        <taxon>Fungi incertae sedis</taxon>
        <taxon>Mucoromycota</taxon>
        <taxon>Mortierellomycotina</taxon>
        <taxon>Mortierellomycetes</taxon>
        <taxon>Mortierellales</taxon>
        <taxon>Mortierellaceae</taxon>
        <taxon>Actinomortierella</taxon>
    </lineage>
</organism>
<dbReference type="InterPro" id="IPR032675">
    <property type="entry name" value="LRR_dom_sf"/>
</dbReference>
<accession>A0A9P6PTJ3</accession>
<feature type="compositionally biased region" description="Basic and acidic residues" evidence="1">
    <location>
        <begin position="1364"/>
        <end position="1373"/>
    </location>
</feature>
<dbReference type="SUPFAM" id="SSF117281">
    <property type="entry name" value="Kelch motif"/>
    <property type="match status" value="1"/>
</dbReference>
<feature type="compositionally biased region" description="Acidic residues" evidence="1">
    <location>
        <begin position="954"/>
        <end position="972"/>
    </location>
</feature>
<dbReference type="Pfam" id="PF24681">
    <property type="entry name" value="Kelch_KLHDC2_KLHL20_DRC7"/>
    <property type="match status" value="1"/>
</dbReference>
<dbReference type="InterPro" id="IPR015915">
    <property type="entry name" value="Kelch-typ_b-propeller"/>
</dbReference>
<dbReference type="InterPro" id="IPR036047">
    <property type="entry name" value="F-box-like_dom_sf"/>
</dbReference>
<gene>
    <name evidence="4" type="ORF">DFQ27_007236</name>
</gene>
<feature type="region of interest" description="Disordered" evidence="1">
    <location>
        <begin position="1276"/>
        <end position="1314"/>
    </location>
</feature>
<keyword evidence="2" id="KW-0472">Membrane</keyword>
<dbReference type="Gene3D" id="3.80.10.10">
    <property type="entry name" value="Ribonuclease Inhibitor"/>
    <property type="match status" value="2"/>
</dbReference>
<evidence type="ECO:0000256" key="1">
    <source>
        <dbReference type="SAM" id="MobiDB-lite"/>
    </source>
</evidence>
<comment type="caution">
    <text evidence="4">The sequence shown here is derived from an EMBL/GenBank/DDBJ whole genome shotgun (WGS) entry which is preliminary data.</text>
</comment>
<dbReference type="Pfam" id="PF12937">
    <property type="entry name" value="F-box-like"/>
    <property type="match status" value="1"/>
</dbReference>
<dbReference type="GO" id="GO:0031146">
    <property type="term" value="P:SCF-dependent proteasomal ubiquitin-dependent protein catabolic process"/>
    <property type="evidence" value="ECO:0007669"/>
    <property type="project" value="TreeGrafter"/>
</dbReference>
<dbReference type="SUPFAM" id="SSF81383">
    <property type="entry name" value="F-box domain"/>
    <property type="match status" value="1"/>
</dbReference>
<feature type="compositionally biased region" description="Basic residues" evidence="1">
    <location>
        <begin position="649"/>
        <end position="661"/>
    </location>
</feature>
<feature type="compositionally biased region" description="Basic and acidic residues" evidence="1">
    <location>
        <begin position="543"/>
        <end position="555"/>
    </location>
</feature>
<dbReference type="OrthoDB" id="10251508at2759"/>
<feature type="region of interest" description="Disordered" evidence="1">
    <location>
        <begin position="622"/>
        <end position="666"/>
    </location>
</feature>
<dbReference type="PROSITE" id="PS50181">
    <property type="entry name" value="FBOX"/>
    <property type="match status" value="1"/>
</dbReference>
<keyword evidence="2" id="KW-0812">Transmembrane</keyword>
<feature type="region of interest" description="Disordered" evidence="1">
    <location>
        <begin position="954"/>
        <end position="975"/>
    </location>
</feature>
<dbReference type="EMBL" id="JAAAJB010000560">
    <property type="protein sequence ID" value="KAG0253764.1"/>
    <property type="molecule type" value="Genomic_DNA"/>
</dbReference>
<feature type="compositionally biased region" description="Low complexity" evidence="1">
    <location>
        <begin position="838"/>
        <end position="858"/>
    </location>
</feature>
<dbReference type="PANTHER" id="PTHR13318">
    <property type="entry name" value="PARTNER OF PAIRED, ISOFORM B-RELATED"/>
    <property type="match status" value="1"/>
</dbReference>
<feature type="transmembrane region" description="Helical" evidence="2">
    <location>
        <begin position="1320"/>
        <end position="1342"/>
    </location>
</feature>
<dbReference type="SMART" id="SM00367">
    <property type="entry name" value="LRR_CC"/>
    <property type="match status" value="5"/>
</dbReference>
<dbReference type="InterPro" id="IPR006553">
    <property type="entry name" value="Leu-rich_rpt_Cys-con_subtyp"/>
</dbReference>
<dbReference type="Gene3D" id="2.120.10.80">
    <property type="entry name" value="Kelch-type beta propeller"/>
    <property type="match status" value="1"/>
</dbReference>
<dbReference type="Proteomes" id="UP000807716">
    <property type="component" value="Unassembled WGS sequence"/>
</dbReference>
<dbReference type="InterPro" id="IPR001810">
    <property type="entry name" value="F-box_dom"/>
</dbReference>
<evidence type="ECO:0000313" key="5">
    <source>
        <dbReference type="Proteomes" id="UP000807716"/>
    </source>
</evidence>